<proteinExistence type="predicted"/>
<evidence type="ECO:0000313" key="2">
    <source>
        <dbReference type="EMBL" id="MDI6453089.1"/>
    </source>
</evidence>
<comment type="caution">
    <text evidence="2">The sequence shown here is derived from an EMBL/GenBank/DDBJ whole genome shotgun (WGS) entry which is preliminary data.</text>
</comment>
<dbReference type="EMBL" id="JASCXW010000017">
    <property type="protein sequence ID" value="MDI6453089.1"/>
    <property type="molecule type" value="Genomic_DNA"/>
</dbReference>
<dbReference type="InterPro" id="IPR016181">
    <property type="entry name" value="Acyl_CoA_acyltransferase"/>
</dbReference>
<dbReference type="SUPFAM" id="SSF55729">
    <property type="entry name" value="Acyl-CoA N-acyltransferases (Nat)"/>
    <property type="match status" value="1"/>
</dbReference>
<accession>A0AAW6U8U9</accession>
<keyword evidence="2" id="KW-0012">Acyltransferase</keyword>
<dbReference type="InterPro" id="IPR000182">
    <property type="entry name" value="GNAT_dom"/>
</dbReference>
<evidence type="ECO:0000259" key="1">
    <source>
        <dbReference type="Pfam" id="PF13302"/>
    </source>
</evidence>
<sequence>MRSKYDCLIHHQLLKKDFIYGPVVDLKLISFFPKEKDALPYYMFQITCGKQSIGTITLRLGYNEETMVHGHIGYEIQLDYQGHHYSYYALEMIKDIAREHGYRMLLITSESNNNKSIRTISRSGGTLIAFEQDVPKDHIFYVIGKQKLNVYEIVL</sequence>
<gene>
    <name evidence="2" type="ORF">QJ521_05905</name>
</gene>
<reference evidence="2" key="1">
    <citation type="submission" date="2023-05" db="EMBL/GenBank/DDBJ databases">
        <title>Mariniplasma microaerophilum sp. nov., a novel anaerobic mollicute isolated from terrestrial mud volcano, Taman Peninsula, Russia.</title>
        <authorList>
            <person name="Khomyakova M.A."/>
            <person name="Merkel A.Y."/>
            <person name="Slobodkin A.I."/>
        </authorList>
    </citation>
    <scope>NUCLEOTIDE SEQUENCE</scope>
    <source>
        <strain evidence="2">M4Ah</strain>
    </source>
</reference>
<organism evidence="2 3">
    <name type="scientific">Peloplasma aerotolerans</name>
    <dbReference type="NCBI Taxonomy" id="3044389"/>
    <lineage>
        <taxon>Bacteria</taxon>
        <taxon>Bacillati</taxon>
        <taxon>Mycoplasmatota</taxon>
        <taxon>Mollicutes</taxon>
        <taxon>Acholeplasmatales</taxon>
        <taxon>Acholeplasmataceae</taxon>
        <taxon>Peloplasma</taxon>
    </lineage>
</organism>
<dbReference type="Gene3D" id="3.40.630.30">
    <property type="match status" value="1"/>
</dbReference>
<feature type="domain" description="N-acetyltransferase" evidence="1">
    <location>
        <begin position="39"/>
        <end position="125"/>
    </location>
</feature>
<keyword evidence="3" id="KW-1185">Reference proteome</keyword>
<dbReference type="AlphaFoldDB" id="A0AAW6U8U9"/>
<dbReference type="RefSeq" id="WP_282839518.1">
    <property type="nucleotide sequence ID" value="NZ_JASCXW010000017.1"/>
</dbReference>
<dbReference type="GO" id="GO:0016747">
    <property type="term" value="F:acyltransferase activity, transferring groups other than amino-acyl groups"/>
    <property type="evidence" value="ECO:0007669"/>
    <property type="project" value="InterPro"/>
</dbReference>
<dbReference type="EC" id="2.3.1.-" evidence="2"/>
<keyword evidence="2" id="KW-0808">Transferase</keyword>
<evidence type="ECO:0000313" key="3">
    <source>
        <dbReference type="Proteomes" id="UP001431532"/>
    </source>
</evidence>
<dbReference type="Pfam" id="PF13302">
    <property type="entry name" value="Acetyltransf_3"/>
    <property type="match status" value="1"/>
</dbReference>
<protein>
    <submittedName>
        <fullName evidence="2">GNAT family N-acetyltransferase</fullName>
        <ecNumber evidence="2">2.3.1.-</ecNumber>
    </submittedName>
</protein>
<name>A0AAW6U8U9_9MOLU</name>
<dbReference type="Proteomes" id="UP001431532">
    <property type="component" value="Unassembled WGS sequence"/>
</dbReference>